<dbReference type="PANTHER" id="PTHR12358">
    <property type="entry name" value="SPHINGOSINE KINASE"/>
    <property type="match status" value="1"/>
</dbReference>
<dbReference type="GO" id="GO:0001727">
    <property type="term" value="F:lipid kinase activity"/>
    <property type="evidence" value="ECO:0007669"/>
    <property type="project" value="TreeGrafter"/>
</dbReference>
<dbReference type="Gene3D" id="3.40.50.10330">
    <property type="entry name" value="Probable inorganic polyphosphate/atp-NAD kinase, domain 1"/>
    <property type="match status" value="1"/>
</dbReference>
<gene>
    <name evidence="2" type="ORF">FKW77_008667</name>
</gene>
<dbReference type="Pfam" id="PF00781">
    <property type="entry name" value="DAGK_cat"/>
    <property type="match status" value="1"/>
</dbReference>
<dbReference type="InterPro" id="IPR016064">
    <property type="entry name" value="NAD/diacylglycerol_kinase_sf"/>
</dbReference>
<proteinExistence type="predicted"/>
<dbReference type="OrthoDB" id="3853857at2759"/>
<dbReference type="EMBL" id="CP042197">
    <property type="protein sequence ID" value="QDS75763.1"/>
    <property type="molecule type" value="Genomic_DNA"/>
</dbReference>
<dbReference type="InterPro" id="IPR050187">
    <property type="entry name" value="Lipid_Phosphate_FormReg"/>
</dbReference>
<organism evidence="2 3">
    <name type="scientific">Venturia effusa</name>
    <dbReference type="NCBI Taxonomy" id="50376"/>
    <lineage>
        <taxon>Eukaryota</taxon>
        <taxon>Fungi</taxon>
        <taxon>Dikarya</taxon>
        <taxon>Ascomycota</taxon>
        <taxon>Pezizomycotina</taxon>
        <taxon>Dothideomycetes</taxon>
        <taxon>Pleosporomycetidae</taxon>
        <taxon>Venturiales</taxon>
        <taxon>Venturiaceae</taxon>
        <taxon>Venturia</taxon>
    </lineage>
</organism>
<keyword evidence="3" id="KW-1185">Reference proteome</keyword>
<dbReference type="InterPro" id="IPR017438">
    <property type="entry name" value="ATP-NAD_kinase_N"/>
</dbReference>
<evidence type="ECO:0000313" key="3">
    <source>
        <dbReference type="Proteomes" id="UP000316270"/>
    </source>
</evidence>
<dbReference type="PANTHER" id="PTHR12358:SF108">
    <property type="entry name" value="DAGKC DOMAIN-CONTAINING PROTEIN"/>
    <property type="match status" value="1"/>
</dbReference>
<accession>A0A517LJE7</accession>
<evidence type="ECO:0000259" key="1">
    <source>
        <dbReference type="PROSITE" id="PS50146"/>
    </source>
</evidence>
<dbReference type="GO" id="GO:0046512">
    <property type="term" value="P:sphingosine biosynthetic process"/>
    <property type="evidence" value="ECO:0007669"/>
    <property type="project" value="TreeGrafter"/>
</dbReference>
<dbReference type="Proteomes" id="UP000316270">
    <property type="component" value="Chromosome 13"/>
</dbReference>
<reference evidence="2 3" key="1">
    <citation type="submission" date="2019-07" db="EMBL/GenBank/DDBJ databases">
        <title>Finished genome of Venturia effusa.</title>
        <authorList>
            <person name="Young C.A."/>
            <person name="Cox M.P."/>
            <person name="Ganley A.R.D."/>
            <person name="David W.J."/>
        </authorList>
    </citation>
    <scope>NUCLEOTIDE SEQUENCE [LARGE SCALE GENOMIC DNA]</scope>
    <source>
        <strain evidence="3">albino</strain>
    </source>
</reference>
<dbReference type="SUPFAM" id="SSF111331">
    <property type="entry name" value="NAD kinase/diacylglycerol kinase-like"/>
    <property type="match status" value="1"/>
</dbReference>
<protein>
    <recommendedName>
        <fullName evidence="1">DAGKc domain-containing protein</fullName>
    </recommendedName>
</protein>
<dbReference type="STRING" id="50376.A0A517LJE7"/>
<dbReference type="AlphaFoldDB" id="A0A517LJE7"/>
<evidence type="ECO:0000313" key="2">
    <source>
        <dbReference type="EMBL" id="QDS75763.1"/>
    </source>
</evidence>
<dbReference type="Gene3D" id="2.60.200.40">
    <property type="match status" value="1"/>
</dbReference>
<dbReference type="PROSITE" id="PS50146">
    <property type="entry name" value="DAGK"/>
    <property type="match status" value="1"/>
</dbReference>
<name>A0A517LJE7_9PEZI</name>
<dbReference type="InterPro" id="IPR001206">
    <property type="entry name" value="Diacylglycerol_kinase_cat_dom"/>
</dbReference>
<sequence length="469" mass="51909">MASGLPIIPLQTLLDKHLQSVIAFEITCTGKPTWATCFLLDNKDDTEAEPDPKLLKVRTEDHDSHEALKRLIPEYLLLNHENSWLLKRVQKNHVVVSTKSGTGQASKFYDSILKPLLDHFGFEEGHNYVLHETKSADTIKLLAENGILHDSARGIEQNIILLSGDGGISDIINGLLKDGLPINKQSWVPPVISLIPLGTGNALANSSGIIGPNDNIDLDNLLAMSFFANVIVIDPGPKEFNSDANPLIVCARLLTNEGTELAPLPADNENTSNHSVIYGAVVCSWGLHATLVADSDSQEWRKLGDSRFEAVAKNLLDSPHIYRGLLQIQKFADVGKQTHAIEGNEPLSIDEHGYLLATFCSKLDAKFRVSPQSRPLDGRLMLVHFGPKNDPQEIWRLLGYGDGLADGDPAVTYREVDAFNLRFDEDDKRWRRICVDGHIIQVEKGSQILCHKLDNSFDVVQLRMMNEDG</sequence>
<dbReference type="GO" id="GO:0016020">
    <property type="term" value="C:membrane"/>
    <property type="evidence" value="ECO:0007669"/>
    <property type="project" value="TreeGrafter"/>
</dbReference>
<feature type="domain" description="DAGKc" evidence="1">
    <location>
        <begin position="87"/>
        <end position="209"/>
    </location>
</feature>
<dbReference type="GO" id="GO:0005737">
    <property type="term" value="C:cytoplasm"/>
    <property type="evidence" value="ECO:0007669"/>
    <property type="project" value="TreeGrafter"/>
</dbReference>